<dbReference type="InterPro" id="IPR050955">
    <property type="entry name" value="Plant_Biomass_Hydrol_Est"/>
</dbReference>
<reference evidence="4" key="1">
    <citation type="journal article" date="2019" name="Int. J. Syst. Evol. Microbiol.">
        <title>The Global Catalogue of Microorganisms (GCM) 10K type strain sequencing project: providing services to taxonomists for standard genome sequencing and annotation.</title>
        <authorList>
            <consortium name="The Broad Institute Genomics Platform"/>
            <consortium name="The Broad Institute Genome Sequencing Center for Infectious Disease"/>
            <person name="Wu L."/>
            <person name="Ma J."/>
        </authorList>
    </citation>
    <scope>NUCLEOTIDE SEQUENCE [LARGE SCALE GENOMIC DNA]</scope>
    <source>
        <strain evidence="4">JCM 30531</strain>
    </source>
</reference>
<proteinExistence type="predicted"/>
<accession>A0ABQ2H8X1</accession>
<evidence type="ECO:0000256" key="1">
    <source>
        <dbReference type="ARBA" id="ARBA00022729"/>
    </source>
</evidence>
<evidence type="ECO:0000313" key="3">
    <source>
        <dbReference type="EMBL" id="GGM55957.1"/>
    </source>
</evidence>
<comment type="caution">
    <text evidence="3">The sequence shown here is derived from an EMBL/GenBank/DDBJ whole genome shotgun (WGS) entry which is preliminary data.</text>
</comment>
<dbReference type="Proteomes" id="UP000653477">
    <property type="component" value="Unassembled WGS sequence"/>
</dbReference>
<sequence>MRTAHTSPLRPKLSTLLLPIVALGLLWGCSGEKSKSEPNDGTQRGTSTTTSDAAIVDYLRQQIDVATPQEAPEACYKEYSTAEGYGAMQEQLWELWRKANADRLATQPWSLNSPNALVWKIPQGEEMQLRLFAKGAKGAKPASGYPLFINLHGGGRYPAEPGPWTSEINEQEWYTLMSFTDRYANSPALYFVPRMADDRKGRWHYAPQRTAFRRAYQLAVLRGDADPDRVYLTGISEGGYGSFRLGLFMPDYFAAVGPLAAAIESLELAENLRNVAFRFDVGERDYEYDRILNAMDWRDKLSELAKANTEDFVHEANIIAGHGHTIPYLTMPPWLSEHKRRVYPKHLSYTYYNIDDGFSDGVYYLGFGGIKHSSDARLHLDVRHEGNSFDVETKLLRGTAQGTLTLYVDHVDFTKPIVVKHNGRVIFSEVLRPNKGVMAEAIARFGDPKRIFPAKVMIPL</sequence>
<keyword evidence="4" id="KW-1185">Reference proteome</keyword>
<dbReference type="PANTHER" id="PTHR43037">
    <property type="entry name" value="UNNAMED PRODUCT-RELATED"/>
    <property type="match status" value="1"/>
</dbReference>
<dbReference type="SUPFAM" id="SSF53474">
    <property type="entry name" value="alpha/beta-Hydrolases"/>
    <property type="match status" value="1"/>
</dbReference>
<dbReference type="RefSeq" id="WP_188808283.1">
    <property type="nucleotide sequence ID" value="NZ_BMPU01000004.1"/>
</dbReference>
<protein>
    <submittedName>
        <fullName evidence="3">Uncharacterized protein</fullName>
    </submittedName>
</protein>
<dbReference type="EMBL" id="BMPU01000004">
    <property type="protein sequence ID" value="GGM55957.1"/>
    <property type="molecule type" value="Genomic_DNA"/>
</dbReference>
<feature type="region of interest" description="Disordered" evidence="2">
    <location>
        <begin position="32"/>
        <end position="51"/>
    </location>
</feature>
<dbReference type="InterPro" id="IPR029058">
    <property type="entry name" value="AB_hydrolase_fold"/>
</dbReference>
<evidence type="ECO:0000256" key="2">
    <source>
        <dbReference type="SAM" id="MobiDB-lite"/>
    </source>
</evidence>
<evidence type="ECO:0000313" key="4">
    <source>
        <dbReference type="Proteomes" id="UP000653477"/>
    </source>
</evidence>
<dbReference type="PANTHER" id="PTHR43037:SF1">
    <property type="entry name" value="BLL1128 PROTEIN"/>
    <property type="match status" value="1"/>
</dbReference>
<gene>
    <name evidence="3" type="ORF">GCM10007088_13540</name>
</gene>
<feature type="compositionally biased region" description="Polar residues" evidence="2">
    <location>
        <begin position="39"/>
        <end position="51"/>
    </location>
</feature>
<name>A0ABQ2H8X1_9PORP</name>
<dbReference type="Gene3D" id="3.40.50.1820">
    <property type="entry name" value="alpha/beta hydrolase"/>
    <property type="match status" value="1"/>
</dbReference>
<organism evidence="3 4">
    <name type="scientific">Porphyromonas pasteri</name>
    <dbReference type="NCBI Taxonomy" id="1583331"/>
    <lineage>
        <taxon>Bacteria</taxon>
        <taxon>Pseudomonadati</taxon>
        <taxon>Bacteroidota</taxon>
        <taxon>Bacteroidia</taxon>
        <taxon>Bacteroidales</taxon>
        <taxon>Porphyromonadaceae</taxon>
        <taxon>Porphyromonas</taxon>
    </lineage>
</organism>
<keyword evidence="1" id="KW-0732">Signal</keyword>